<dbReference type="EMBL" id="JADCKL010000012">
    <property type="protein sequence ID" value="MBE5063972.1"/>
    <property type="molecule type" value="Genomic_DNA"/>
</dbReference>
<proteinExistence type="predicted"/>
<evidence type="ECO:0000313" key="1">
    <source>
        <dbReference type="EMBL" id="MBE5063972.1"/>
    </source>
</evidence>
<organism evidence="1 2">
    <name type="scientific">Claveliimonas monacensis</name>
    <dbReference type="NCBI Taxonomy" id="2779351"/>
    <lineage>
        <taxon>Bacteria</taxon>
        <taxon>Bacillati</taxon>
        <taxon>Bacillota</taxon>
        <taxon>Clostridia</taxon>
        <taxon>Lachnospirales</taxon>
        <taxon>Lachnospiraceae</taxon>
        <taxon>Claveliimonas</taxon>
    </lineage>
</organism>
<sequence>MAFLYLMNIIHIVKNRTMSICRFVRTAFIGHRETAIVKIEGGKPTLILVDSGYLQSSKKMMGDYRERLFDYCQKRGFQVLVLLEANSFNKSCQNWAAKKVLQLVEKQYINTIIIVGGISQKRWIEILKSMIKRKVEIEYLSTSEDINTYR</sequence>
<keyword evidence="2" id="KW-1185">Reference proteome</keyword>
<dbReference type="RefSeq" id="WP_226395381.1">
    <property type="nucleotide sequence ID" value="NZ_JADCKL010000012.1"/>
</dbReference>
<accession>A0ABR9RLX1</accession>
<protein>
    <submittedName>
        <fullName evidence="1">Uncharacterized protein</fullName>
    </submittedName>
</protein>
<comment type="caution">
    <text evidence="1">The sequence shown here is derived from an EMBL/GenBank/DDBJ whole genome shotgun (WGS) entry which is preliminary data.</text>
</comment>
<reference evidence="1 2" key="1">
    <citation type="submission" date="2020-10" db="EMBL/GenBank/DDBJ databases">
        <title>ChiBAC.</title>
        <authorList>
            <person name="Zenner C."/>
            <person name="Hitch T.C.A."/>
            <person name="Clavel T."/>
        </authorList>
    </citation>
    <scope>NUCLEOTIDE SEQUENCE [LARGE SCALE GENOMIC DNA]</scope>
    <source>
        <strain evidence="1 2">DSM 108991</strain>
    </source>
</reference>
<name>A0ABR9RLX1_9FIRM</name>
<evidence type="ECO:0000313" key="2">
    <source>
        <dbReference type="Proteomes" id="UP000758652"/>
    </source>
</evidence>
<gene>
    <name evidence="1" type="ORF">INF30_11980</name>
</gene>
<dbReference type="Proteomes" id="UP000758652">
    <property type="component" value="Unassembled WGS sequence"/>
</dbReference>